<name>A0A4R1AVP8_9BACI</name>
<organism evidence="1 2">
    <name type="scientific">Cytobacillus praedii</name>
    <dbReference type="NCBI Taxonomy" id="1742358"/>
    <lineage>
        <taxon>Bacteria</taxon>
        <taxon>Bacillati</taxon>
        <taxon>Bacillota</taxon>
        <taxon>Bacilli</taxon>
        <taxon>Bacillales</taxon>
        <taxon>Bacillaceae</taxon>
        <taxon>Cytobacillus</taxon>
    </lineage>
</organism>
<dbReference type="Proteomes" id="UP000293846">
    <property type="component" value="Unassembled WGS sequence"/>
</dbReference>
<evidence type="ECO:0000313" key="2">
    <source>
        <dbReference type="Proteomes" id="UP000293846"/>
    </source>
</evidence>
<sequence>MGNRLFQEARRLVEQTKSVEPVDQQQRIISAQNALSSAFANATRAEQAQLSEMQNELDELK</sequence>
<dbReference type="InterPro" id="IPR024217">
    <property type="entry name" value="DUF3813"/>
</dbReference>
<dbReference type="EMBL" id="SJTH01000009">
    <property type="protein sequence ID" value="TCJ04455.1"/>
    <property type="molecule type" value="Genomic_DNA"/>
</dbReference>
<dbReference type="STRING" id="1742358.GCA_001439605_01118"/>
<keyword evidence="2" id="KW-1185">Reference proteome</keyword>
<dbReference type="OrthoDB" id="2692217at2"/>
<accession>A0A4R1AVP8</accession>
<evidence type="ECO:0000313" key="1">
    <source>
        <dbReference type="EMBL" id="TCJ04455.1"/>
    </source>
</evidence>
<reference evidence="1 2" key="1">
    <citation type="submission" date="2019-03" db="EMBL/GenBank/DDBJ databases">
        <authorList>
            <person name="Jensen L."/>
            <person name="Storgaard J."/>
            <person name="Sulaj E."/>
            <person name="Schramm A."/>
            <person name="Marshall I.P.G."/>
        </authorList>
    </citation>
    <scope>NUCLEOTIDE SEQUENCE [LARGE SCALE GENOMIC DNA]</scope>
    <source>
        <strain evidence="1 2">2017H2G3</strain>
    </source>
</reference>
<proteinExistence type="predicted"/>
<comment type="caution">
    <text evidence="1">The sequence shown here is derived from an EMBL/GenBank/DDBJ whole genome shotgun (WGS) entry which is preliminary data.</text>
</comment>
<gene>
    <name evidence="1" type="ORF">E0Y62_10180</name>
</gene>
<dbReference type="Pfam" id="PF12758">
    <property type="entry name" value="DUF3813"/>
    <property type="match status" value="1"/>
</dbReference>
<dbReference type="RefSeq" id="WP_057763798.1">
    <property type="nucleotide sequence ID" value="NZ_CP183326.1"/>
</dbReference>
<dbReference type="AlphaFoldDB" id="A0A4R1AVP8"/>
<protein>
    <submittedName>
        <fullName evidence="1">DUF3813 domain-containing protein</fullName>
    </submittedName>
</protein>